<dbReference type="RefSeq" id="XP_003054893.1">
    <property type="nucleotide sequence ID" value="XM_003054847.1"/>
</dbReference>
<organism evidence="11">
    <name type="scientific">Micromonas pusilla (strain CCMP1545)</name>
    <name type="common">Picoplanktonic green alga</name>
    <dbReference type="NCBI Taxonomy" id="564608"/>
    <lineage>
        <taxon>Eukaryota</taxon>
        <taxon>Viridiplantae</taxon>
        <taxon>Chlorophyta</taxon>
        <taxon>Mamiellophyceae</taxon>
        <taxon>Mamiellales</taxon>
        <taxon>Mamiellaceae</taxon>
        <taxon>Micromonas</taxon>
    </lineage>
</organism>
<dbReference type="Pfam" id="PF25539">
    <property type="entry name" value="Bestrophin_2"/>
    <property type="match status" value="1"/>
</dbReference>
<evidence type="ECO:0000256" key="7">
    <source>
        <dbReference type="ARBA" id="ARBA00023136"/>
    </source>
</evidence>
<dbReference type="eggNOG" id="ENOG502S994">
    <property type="taxonomic scope" value="Eukaryota"/>
</dbReference>
<dbReference type="GeneID" id="9680556"/>
<dbReference type="OrthoDB" id="1368at2759"/>
<name>C1MH56_MICPC</name>
<feature type="transmembrane region" description="Helical" evidence="9">
    <location>
        <begin position="330"/>
        <end position="349"/>
    </location>
</feature>
<evidence type="ECO:0000256" key="1">
    <source>
        <dbReference type="ARBA" id="ARBA00004651"/>
    </source>
</evidence>
<evidence type="ECO:0000256" key="5">
    <source>
        <dbReference type="ARBA" id="ARBA00022989"/>
    </source>
</evidence>
<dbReference type="InterPro" id="IPR044669">
    <property type="entry name" value="YneE/VCCN1/2-like"/>
</dbReference>
<dbReference type="GO" id="GO:0005254">
    <property type="term" value="F:chloride channel activity"/>
    <property type="evidence" value="ECO:0007669"/>
    <property type="project" value="InterPro"/>
</dbReference>
<dbReference type="GO" id="GO:0005886">
    <property type="term" value="C:plasma membrane"/>
    <property type="evidence" value="ECO:0007669"/>
    <property type="project" value="UniProtKB-SubCell"/>
</dbReference>
<accession>C1MH56</accession>
<proteinExistence type="predicted"/>
<evidence type="ECO:0000256" key="9">
    <source>
        <dbReference type="SAM" id="Phobius"/>
    </source>
</evidence>
<dbReference type="PANTHER" id="PTHR33281:SF19">
    <property type="entry name" value="VOLTAGE-DEPENDENT ANION CHANNEL-FORMING PROTEIN YNEE"/>
    <property type="match status" value="1"/>
</dbReference>
<sequence length="427" mass="48066">MSRATTTGVVLDVRGDDVDARRESSPRATSYAPDGSATREDASSAELSRPRSNRAPSTTRAGRLWDTMLDPDATRRRDAHFARANEVGHHRAYDYSSWTDTTFAVGLRARAVNNFRWPWALVNGVTIVWCALARNVDALDWDLTAFERGYALIFSLLAFLLVFRVNRAAVRWWDCRTAWGAIVLGGRLLADDAIASVRDVYPAHVDDLARWFVAFAVATKCHLRRETRIDPASLAGVVDDGELDAMRTRATHAPLYCASRMREAVTRMTREPDPNAPRPSEEWRDRVRWERARMHWSLAAALNARMTSRIDALVGHCGAQERIRATRLPIVYVTHLRTFLMGYLLSLPFVFVRDWGWGTVPAVACVSFALLGVEGAAHECENPFSANHANHLGMDVYCETVNKEMCEYLRLWREEKLDSKEGGGDGR</sequence>
<dbReference type="OMA" id="PEIYVIH"/>
<evidence type="ECO:0000313" key="10">
    <source>
        <dbReference type="EMBL" id="EEH60145.1"/>
    </source>
</evidence>
<keyword evidence="2" id="KW-0813">Transport</keyword>
<evidence type="ECO:0000256" key="2">
    <source>
        <dbReference type="ARBA" id="ARBA00022448"/>
    </source>
</evidence>
<keyword evidence="3" id="KW-1003">Cell membrane</keyword>
<keyword evidence="5 9" id="KW-1133">Transmembrane helix</keyword>
<keyword evidence="4 9" id="KW-0812">Transmembrane</keyword>
<dbReference type="AlphaFoldDB" id="C1MH56"/>
<gene>
    <name evidence="10" type="ORF">MICPUCDRAFT_46181</name>
</gene>
<keyword evidence="7 9" id="KW-0472">Membrane</keyword>
<keyword evidence="11" id="KW-1185">Reference proteome</keyword>
<evidence type="ECO:0000256" key="8">
    <source>
        <dbReference type="SAM" id="MobiDB-lite"/>
    </source>
</evidence>
<evidence type="ECO:0000256" key="6">
    <source>
        <dbReference type="ARBA" id="ARBA00023065"/>
    </source>
</evidence>
<evidence type="ECO:0000313" key="11">
    <source>
        <dbReference type="Proteomes" id="UP000001876"/>
    </source>
</evidence>
<dbReference type="STRING" id="564608.C1MH56"/>
<evidence type="ECO:0000256" key="4">
    <source>
        <dbReference type="ARBA" id="ARBA00022692"/>
    </source>
</evidence>
<comment type="subcellular location">
    <subcellularLocation>
        <location evidence="1">Cell membrane</location>
        <topology evidence="1">Multi-pass membrane protein</topology>
    </subcellularLocation>
</comment>
<protein>
    <submittedName>
        <fullName evidence="10">Predicted protein</fullName>
    </submittedName>
</protein>
<feature type="compositionally biased region" description="Low complexity" evidence="8">
    <location>
        <begin position="1"/>
        <end position="12"/>
    </location>
</feature>
<feature type="transmembrane region" description="Helical" evidence="9">
    <location>
        <begin position="148"/>
        <end position="166"/>
    </location>
</feature>
<dbReference type="KEGG" id="mpp:MICPUCDRAFT_46181"/>
<feature type="compositionally biased region" description="Basic and acidic residues" evidence="8">
    <location>
        <begin position="13"/>
        <end position="25"/>
    </location>
</feature>
<evidence type="ECO:0000256" key="3">
    <source>
        <dbReference type="ARBA" id="ARBA00022475"/>
    </source>
</evidence>
<dbReference type="EMBL" id="GG663735">
    <property type="protein sequence ID" value="EEH60145.1"/>
    <property type="molecule type" value="Genomic_DNA"/>
</dbReference>
<feature type="transmembrane region" description="Helical" evidence="9">
    <location>
        <begin position="355"/>
        <end position="373"/>
    </location>
</feature>
<feature type="region of interest" description="Disordered" evidence="8">
    <location>
        <begin position="1"/>
        <end position="60"/>
    </location>
</feature>
<keyword evidence="6" id="KW-0406">Ion transport</keyword>
<feature type="transmembrane region" description="Helical" evidence="9">
    <location>
        <begin position="117"/>
        <end position="136"/>
    </location>
</feature>
<dbReference type="PANTHER" id="PTHR33281">
    <property type="entry name" value="UPF0187 PROTEIN YNEE"/>
    <property type="match status" value="1"/>
</dbReference>
<reference evidence="10 11" key="1">
    <citation type="journal article" date="2009" name="Science">
        <title>Green evolution and dynamic adaptations revealed by genomes of the marine picoeukaryotes Micromonas.</title>
        <authorList>
            <person name="Worden A.Z."/>
            <person name="Lee J.H."/>
            <person name="Mock T."/>
            <person name="Rouze P."/>
            <person name="Simmons M.P."/>
            <person name="Aerts A.L."/>
            <person name="Allen A.E."/>
            <person name="Cuvelier M.L."/>
            <person name="Derelle E."/>
            <person name="Everett M.V."/>
            <person name="Foulon E."/>
            <person name="Grimwood J."/>
            <person name="Gundlach H."/>
            <person name="Henrissat B."/>
            <person name="Napoli C."/>
            <person name="McDonald S.M."/>
            <person name="Parker M.S."/>
            <person name="Rombauts S."/>
            <person name="Salamov A."/>
            <person name="Von Dassow P."/>
            <person name="Badger J.H."/>
            <person name="Coutinho P.M."/>
            <person name="Demir E."/>
            <person name="Dubchak I."/>
            <person name="Gentemann C."/>
            <person name="Eikrem W."/>
            <person name="Gready J.E."/>
            <person name="John U."/>
            <person name="Lanier W."/>
            <person name="Lindquist E.A."/>
            <person name="Lucas S."/>
            <person name="Mayer K.F."/>
            <person name="Moreau H."/>
            <person name="Not F."/>
            <person name="Otillar R."/>
            <person name="Panaud O."/>
            <person name="Pangilinan J."/>
            <person name="Paulsen I."/>
            <person name="Piegu B."/>
            <person name="Poliakov A."/>
            <person name="Robbens S."/>
            <person name="Schmutz J."/>
            <person name="Toulza E."/>
            <person name="Wyss T."/>
            <person name="Zelensky A."/>
            <person name="Zhou K."/>
            <person name="Armbrust E.V."/>
            <person name="Bhattacharya D."/>
            <person name="Goodenough U.W."/>
            <person name="Van de Peer Y."/>
            <person name="Grigoriev I.V."/>
        </authorList>
    </citation>
    <scope>NUCLEOTIDE SEQUENCE [LARGE SCALE GENOMIC DNA]</scope>
    <source>
        <strain evidence="10 11">CCMP1545</strain>
    </source>
</reference>
<dbReference type="Proteomes" id="UP000001876">
    <property type="component" value="Unassembled WGS sequence"/>
</dbReference>